<dbReference type="PANTHER" id="PTHR24171">
    <property type="entry name" value="ANKYRIN REPEAT DOMAIN-CONTAINING PROTEIN 39-RELATED"/>
    <property type="match status" value="1"/>
</dbReference>
<evidence type="ECO:0000313" key="6">
    <source>
        <dbReference type="Proteomes" id="UP001280581"/>
    </source>
</evidence>
<evidence type="ECO:0000256" key="2">
    <source>
        <dbReference type="ARBA" id="ARBA00023043"/>
    </source>
</evidence>
<dbReference type="Proteomes" id="UP001280581">
    <property type="component" value="Unassembled WGS sequence"/>
</dbReference>
<dbReference type="GO" id="GO:0085020">
    <property type="term" value="P:protein K6-linked ubiquitination"/>
    <property type="evidence" value="ECO:0007669"/>
    <property type="project" value="TreeGrafter"/>
</dbReference>
<dbReference type="InterPro" id="IPR002110">
    <property type="entry name" value="Ankyrin_rpt"/>
</dbReference>
<dbReference type="InterPro" id="IPR036770">
    <property type="entry name" value="Ankyrin_rpt-contain_sf"/>
</dbReference>
<dbReference type="Gene3D" id="1.25.40.20">
    <property type="entry name" value="Ankyrin repeat-containing domain"/>
    <property type="match status" value="1"/>
</dbReference>
<dbReference type="PANTHER" id="PTHR24171:SF8">
    <property type="entry name" value="BRCA1-ASSOCIATED RING DOMAIN PROTEIN 1"/>
    <property type="match status" value="1"/>
</dbReference>
<reference evidence="5 6" key="1">
    <citation type="submission" date="2021-02" db="EMBL/GenBank/DDBJ databases">
        <title>Genome assembly of Pseudopithomyces chartarum.</title>
        <authorList>
            <person name="Jauregui R."/>
            <person name="Singh J."/>
            <person name="Voisey C."/>
        </authorList>
    </citation>
    <scope>NUCLEOTIDE SEQUENCE [LARGE SCALE GENOMIC DNA]</scope>
    <source>
        <strain evidence="5 6">AGR01</strain>
    </source>
</reference>
<feature type="repeat" description="ANK" evidence="3">
    <location>
        <begin position="48"/>
        <end position="70"/>
    </location>
</feature>
<gene>
    <name evidence="5" type="ORF">GRF29_213g423663</name>
</gene>
<dbReference type="PRINTS" id="PR01415">
    <property type="entry name" value="ANKYRIN"/>
</dbReference>
<keyword evidence="2 3" id="KW-0040">ANK repeat</keyword>
<sequence length="212" mass="21876">MDEDTIDEILYLARANETAELATYLSNLSAQTPQSQAQLVAAAADPYSKNTALHYAAANGHVDVVKLLLSLDSGKASAPASGLINAVNDAGNTALHWAALNGHLECVKLLVEAGADVTIINRAGHDAVFEAEINDKGAVVDWLLGAVEELEKGIGQTSESSAGELGADAGADVDAQNEPAQNGSSGVDGGSAVEHVRRQMDRLDTDDASKDG</sequence>
<evidence type="ECO:0008006" key="7">
    <source>
        <dbReference type="Google" id="ProtNLM"/>
    </source>
</evidence>
<evidence type="ECO:0000313" key="5">
    <source>
        <dbReference type="EMBL" id="KAK3200936.1"/>
    </source>
</evidence>
<dbReference type="SUPFAM" id="SSF48403">
    <property type="entry name" value="Ankyrin repeat"/>
    <property type="match status" value="1"/>
</dbReference>
<feature type="region of interest" description="Disordered" evidence="4">
    <location>
        <begin position="154"/>
        <end position="212"/>
    </location>
</feature>
<dbReference type="GO" id="GO:0004842">
    <property type="term" value="F:ubiquitin-protein transferase activity"/>
    <property type="evidence" value="ECO:0007669"/>
    <property type="project" value="TreeGrafter"/>
</dbReference>
<feature type="compositionally biased region" description="Basic and acidic residues" evidence="4">
    <location>
        <begin position="194"/>
        <end position="212"/>
    </location>
</feature>
<dbReference type="EMBL" id="WVTA01000017">
    <property type="protein sequence ID" value="KAK3200936.1"/>
    <property type="molecule type" value="Genomic_DNA"/>
</dbReference>
<protein>
    <recommendedName>
        <fullName evidence="7">Ankyrin</fullName>
    </recommendedName>
</protein>
<accession>A0AAN6LP65</accession>
<name>A0AAN6LP65_9PLEO</name>
<evidence type="ECO:0000256" key="3">
    <source>
        <dbReference type="PROSITE-ProRule" id="PRU00023"/>
    </source>
</evidence>
<keyword evidence="6" id="KW-1185">Reference proteome</keyword>
<dbReference type="PROSITE" id="PS50297">
    <property type="entry name" value="ANK_REP_REGION"/>
    <property type="match status" value="2"/>
</dbReference>
<keyword evidence="1" id="KW-0677">Repeat</keyword>
<organism evidence="5 6">
    <name type="scientific">Pseudopithomyces chartarum</name>
    <dbReference type="NCBI Taxonomy" id="1892770"/>
    <lineage>
        <taxon>Eukaryota</taxon>
        <taxon>Fungi</taxon>
        <taxon>Dikarya</taxon>
        <taxon>Ascomycota</taxon>
        <taxon>Pezizomycotina</taxon>
        <taxon>Dothideomycetes</taxon>
        <taxon>Pleosporomycetidae</taxon>
        <taxon>Pleosporales</taxon>
        <taxon>Massarineae</taxon>
        <taxon>Didymosphaeriaceae</taxon>
        <taxon>Pseudopithomyces</taxon>
    </lineage>
</organism>
<dbReference type="PROSITE" id="PS50088">
    <property type="entry name" value="ANK_REPEAT"/>
    <property type="match status" value="2"/>
</dbReference>
<dbReference type="Pfam" id="PF00023">
    <property type="entry name" value="Ank"/>
    <property type="match status" value="2"/>
</dbReference>
<evidence type="ECO:0000256" key="4">
    <source>
        <dbReference type="SAM" id="MobiDB-lite"/>
    </source>
</evidence>
<comment type="caution">
    <text evidence="5">The sequence shown here is derived from an EMBL/GenBank/DDBJ whole genome shotgun (WGS) entry which is preliminary data.</text>
</comment>
<dbReference type="SMART" id="SM00248">
    <property type="entry name" value="ANK"/>
    <property type="match status" value="2"/>
</dbReference>
<proteinExistence type="predicted"/>
<evidence type="ECO:0000256" key="1">
    <source>
        <dbReference type="ARBA" id="ARBA00022737"/>
    </source>
</evidence>
<dbReference type="AlphaFoldDB" id="A0AAN6LP65"/>
<feature type="repeat" description="ANK" evidence="3">
    <location>
        <begin position="90"/>
        <end position="122"/>
    </location>
</feature>